<dbReference type="OrthoDB" id="5041285at2759"/>
<comment type="caution">
    <text evidence="8">The sequence shown here is derived from an EMBL/GenBank/DDBJ whole genome shotgun (WGS) entry which is preliminary data.</text>
</comment>
<dbReference type="GO" id="GO:0006351">
    <property type="term" value="P:DNA-templated transcription"/>
    <property type="evidence" value="ECO:0007669"/>
    <property type="project" value="InterPro"/>
</dbReference>
<dbReference type="PANTHER" id="PTHR47425:SF2">
    <property type="entry name" value="FARB-RELATED"/>
    <property type="match status" value="1"/>
</dbReference>
<dbReference type="STRING" id="1509407.A0A0L1JCV2"/>
<dbReference type="InterPro" id="IPR036864">
    <property type="entry name" value="Zn2-C6_fun-type_DNA-bd_sf"/>
</dbReference>
<dbReference type="PROSITE" id="PS50048">
    <property type="entry name" value="ZN2_CY6_FUNGAL_2"/>
    <property type="match status" value="1"/>
</dbReference>
<dbReference type="CDD" id="cd12148">
    <property type="entry name" value="fungal_TF_MHR"/>
    <property type="match status" value="1"/>
</dbReference>
<evidence type="ECO:0000256" key="4">
    <source>
        <dbReference type="ARBA" id="ARBA00023163"/>
    </source>
</evidence>
<dbReference type="RefSeq" id="XP_015410176.1">
    <property type="nucleotide sequence ID" value="XM_015547422.1"/>
</dbReference>
<dbReference type="PROSITE" id="PS00463">
    <property type="entry name" value="ZN2_CY6_FUNGAL_1"/>
    <property type="match status" value="1"/>
</dbReference>
<dbReference type="Proteomes" id="UP000037505">
    <property type="component" value="Unassembled WGS sequence"/>
</dbReference>
<evidence type="ECO:0000313" key="9">
    <source>
        <dbReference type="Proteomes" id="UP000037505"/>
    </source>
</evidence>
<dbReference type="InterPro" id="IPR001138">
    <property type="entry name" value="Zn2Cys6_DnaBD"/>
</dbReference>
<dbReference type="GO" id="GO:0003677">
    <property type="term" value="F:DNA binding"/>
    <property type="evidence" value="ECO:0007669"/>
    <property type="project" value="UniProtKB-KW"/>
</dbReference>
<dbReference type="GO" id="GO:0008270">
    <property type="term" value="F:zinc ion binding"/>
    <property type="evidence" value="ECO:0007669"/>
    <property type="project" value="InterPro"/>
</dbReference>
<name>A0A0L1JCV2_ASPN3</name>
<evidence type="ECO:0000256" key="1">
    <source>
        <dbReference type="ARBA" id="ARBA00022723"/>
    </source>
</evidence>
<keyword evidence="2" id="KW-0805">Transcription regulation</keyword>
<keyword evidence="4" id="KW-0804">Transcription</keyword>
<keyword evidence="1" id="KW-0479">Metal-binding</keyword>
<dbReference type="InterPro" id="IPR052761">
    <property type="entry name" value="Fungal_Detox/Toxin_TFs"/>
</dbReference>
<dbReference type="Pfam" id="PF00172">
    <property type="entry name" value="Zn_clus"/>
    <property type="match status" value="1"/>
</dbReference>
<keyword evidence="3" id="KW-0238">DNA-binding</keyword>
<feature type="region of interest" description="Disordered" evidence="6">
    <location>
        <begin position="712"/>
        <end position="735"/>
    </location>
</feature>
<dbReference type="SUPFAM" id="SSF57701">
    <property type="entry name" value="Zn2/Cys6 DNA-binding domain"/>
    <property type="match status" value="1"/>
</dbReference>
<evidence type="ECO:0000256" key="5">
    <source>
        <dbReference type="ARBA" id="ARBA00023242"/>
    </source>
</evidence>
<accession>A0A0L1JCV2</accession>
<dbReference type="GeneID" id="26803969"/>
<dbReference type="GO" id="GO:0009893">
    <property type="term" value="P:positive regulation of metabolic process"/>
    <property type="evidence" value="ECO:0007669"/>
    <property type="project" value="UniProtKB-ARBA"/>
</dbReference>
<dbReference type="SMART" id="SM00066">
    <property type="entry name" value="GAL4"/>
    <property type="match status" value="1"/>
</dbReference>
<dbReference type="Gene3D" id="4.10.240.10">
    <property type="entry name" value="Zn(2)-C6 fungal-type DNA-binding domain"/>
    <property type="match status" value="1"/>
</dbReference>
<organism evidence="8 9">
    <name type="scientific">Aspergillus nomiae NRRL (strain ATCC 15546 / NRRL 13137 / CBS 260.88 / M93)</name>
    <dbReference type="NCBI Taxonomy" id="1509407"/>
    <lineage>
        <taxon>Eukaryota</taxon>
        <taxon>Fungi</taxon>
        <taxon>Dikarya</taxon>
        <taxon>Ascomycota</taxon>
        <taxon>Pezizomycotina</taxon>
        <taxon>Eurotiomycetes</taxon>
        <taxon>Eurotiomycetidae</taxon>
        <taxon>Eurotiales</taxon>
        <taxon>Aspergillaceae</taxon>
        <taxon>Aspergillus</taxon>
        <taxon>Aspergillus subgen. Circumdati</taxon>
    </lineage>
</organism>
<gene>
    <name evidence="8" type="ORF">ANOM_002165</name>
</gene>
<protein>
    <recommendedName>
        <fullName evidence="7">Zn(2)-C6 fungal-type domain-containing protein</fullName>
    </recommendedName>
</protein>
<dbReference type="Pfam" id="PF04082">
    <property type="entry name" value="Fungal_trans"/>
    <property type="match status" value="1"/>
</dbReference>
<proteinExistence type="predicted"/>
<dbReference type="GO" id="GO:0000981">
    <property type="term" value="F:DNA-binding transcription factor activity, RNA polymerase II-specific"/>
    <property type="evidence" value="ECO:0007669"/>
    <property type="project" value="InterPro"/>
</dbReference>
<evidence type="ECO:0000256" key="6">
    <source>
        <dbReference type="SAM" id="MobiDB-lite"/>
    </source>
</evidence>
<dbReference type="CDD" id="cd00067">
    <property type="entry name" value="GAL4"/>
    <property type="match status" value="1"/>
</dbReference>
<evidence type="ECO:0000313" key="8">
    <source>
        <dbReference type="EMBL" id="KNG89253.1"/>
    </source>
</evidence>
<dbReference type="EMBL" id="JNOM01000035">
    <property type="protein sequence ID" value="KNG89253.1"/>
    <property type="molecule type" value="Genomic_DNA"/>
</dbReference>
<keyword evidence="5" id="KW-0539">Nucleus</keyword>
<reference evidence="8 9" key="1">
    <citation type="submission" date="2014-06" db="EMBL/GenBank/DDBJ databases">
        <title>The Genome of the Aflatoxigenic Filamentous Fungus Aspergillus nomius.</title>
        <authorList>
            <person name="Moore M.G."/>
            <person name="Shannon B.M."/>
            <person name="Brian M.M."/>
        </authorList>
    </citation>
    <scope>NUCLEOTIDE SEQUENCE [LARGE SCALE GENOMIC DNA]</scope>
    <source>
        <strain evidence="8 9">NRRL 13137</strain>
    </source>
</reference>
<feature type="compositionally biased region" description="Polar residues" evidence="6">
    <location>
        <begin position="64"/>
        <end position="89"/>
    </location>
</feature>
<evidence type="ECO:0000256" key="2">
    <source>
        <dbReference type="ARBA" id="ARBA00023015"/>
    </source>
</evidence>
<dbReference type="InterPro" id="IPR007219">
    <property type="entry name" value="XnlR_reg_dom"/>
</dbReference>
<evidence type="ECO:0000259" key="7">
    <source>
        <dbReference type="PROSITE" id="PS50048"/>
    </source>
</evidence>
<keyword evidence="9" id="KW-1185">Reference proteome</keyword>
<evidence type="ECO:0000256" key="3">
    <source>
        <dbReference type="ARBA" id="ARBA00023125"/>
    </source>
</evidence>
<feature type="domain" description="Zn(2)-C6 fungal-type" evidence="7">
    <location>
        <begin position="20"/>
        <end position="53"/>
    </location>
</feature>
<sequence length="783" mass="87890">MYQTTGPLPVEKRIRRAAAACYRCHGRKVRCDASILGYPCTNCVLDGRTDCTLRPNATARFKSLKQSQRRSTAQRSAKPNGDEQNTVNASEKPGKTTPQPSTLPAASGFPELLDSPNHTETIFETESDASSQILDPQPVVSPPMRLDSVGPSFSGQQFLDFNALSPLPMSVVHILVTGGCLDMPPKAALDVFIMKYFLLVHPSVPILDEVEFWNTYLQLEDAEYAPKLSLFLFQAMLLSSCAFVPIEIIQQCGFNDTCEARRAFYHRAKMLYDTNAESNPLARAQGALLLTFHTTAEDPEATMTWNMCAIHNAIAIGLDLHLSVQEPNICVKKRLWWSIFVRDRFLWLGRHRRPQFTSANFNMNIDYLDEEEMANEIIMSPFYEPNVKRLLLKVFQAQCRLAVILTDVITISFSASDGDAPHLSLHELDLYLAKIREVRAELTQWEETVYSPLHDTCSAEPESVGIMINLTAMHYHTARMVLGHYETLLVESHRDMIQDRSASILLPLAKDLKESVYQITQKLGYFSARNLTEHIPLSVLAYCGTPMVLAAIDVKLSVSYSDMVERKRSLAKCSEVIDQSRRVYDVTELFSQGTNQILHLAYAITKNLLLESNIPQDGLSLIERQNYLEDTDSESKGRDKLLSPAFKRLRIRGWAEVFLKYPRAYLLISTCIDSSLATGRLPRNESLPPIIRDTTYLVLGLPKLPWAITSPTSPTTVPAADSVQKEQHRLKGQQGSTSLNDTWYLSLLHNVDADTSPFDACLLDDGESHNGNVGTDVQCFEED</sequence>
<feature type="region of interest" description="Disordered" evidence="6">
    <location>
        <begin position="62"/>
        <end position="116"/>
    </location>
</feature>
<dbReference type="AlphaFoldDB" id="A0A0L1JCV2"/>
<dbReference type="PANTHER" id="PTHR47425">
    <property type="entry name" value="FARB-RELATED"/>
    <property type="match status" value="1"/>
</dbReference>